<dbReference type="Proteomes" id="UP000230066">
    <property type="component" value="Unassembled WGS sequence"/>
</dbReference>
<keyword evidence="13" id="KW-1185">Reference proteome</keyword>
<dbReference type="CDD" id="cd11285">
    <property type="entry name" value="ADF_Twf-N_like"/>
    <property type="match status" value="1"/>
</dbReference>
<comment type="similarity">
    <text evidence="3">Belongs to the actin-binding proteins ADF family. Twinfilin subfamily.</text>
</comment>
<evidence type="ECO:0000256" key="7">
    <source>
        <dbReference type="ARBA" id="ARBA00023212"/>
    </source>
</evidence>
<dbReference type="PANTHER" id="PTHR13759:SF1">
    <property type="entry name" value="TWINFILIN"/>
    <property type="match status" value="1"/>
</dbReference>
<feature type="domain" description="ADF-H" evidence="11">
    <location>
        <begin position="41"/>
        <end position="176"/>
    </location>
</feature>
<dbReference type="SUPFAM" id="SSF55753">
    <property type="entry name" value="Actin depolymerizing proteins"/>
    <property type="match status" value="2"/>
</dbReference>
<dbReference type="InterPro" id="IPR028458">
    <property type="entry name" value="Twinfilin"/>
</dbReference>
<protein>
    <recommendedName>
        <fullName evidence="10">Twinfilin</fullName>
    </recommendedName>
</protein>
<dbReference type="FunFam" id="3.40.20.10:FF:000007">
    <property type="entry name" value="Twinfilin-1 isoform 1"/>
    <property type="match status" value="1"/>
</dbReference>
<dbReference type="EMBL" id="JXXN02000353">
    <property type="protein sequence ID" value="THD27682.1"/>
    <property type="molecule type" value="Genomic_DNA"/>
</dbReference>
<comment type="caution">
    <text evidence="12">The sequence shown here is derived from an EMBL/GenBank/DDBJ whole genome shotgun (WGS) entry which is preliminary data.</text>
</comment>
<accession>A0A4E0S2J0</accession>
<dbReference type="Pfam" id="PF00241">
    <property type="entry name" value="Cofilin_ADF"/>
    <property type="match status" value="2"/>
</dbReference>
<evidence type="ECO:0000256" key="9">
    <source>
        <dbReference type="ARBA" id="ARBA00056419"/>
    </source>
</evidence>
<dbReference type="GO" id="GO:0003785">
    <property type="term" value="F:actin monomer binding"/>
    <property type="evidence" value="ECO:0007669"/>
    <property type="project" value="TreeGrafter"/>
</dbReference>
<keyword evidence="7" id="KW-0206">Cytoskeleton</keyword>
<dbReference type="GO" id="GO:0005938">
    <property type="term" value="C:cell cortex"/>
    <property type="evidence" value="ECO:0007669"/>
    <property type="project" value="UniProtKB-SubCell"/>
</dbReference>
<proteinExistence type="inferred from homology"/>
<keyword evidence="5" id="KW-0677">Repeat</keyword>
<evidence type="ECO:0000256" key="3">
    <source>
        <dbReference type="ARBA" id="ARBA00009557"/>
    </source>
</evidence>
<evidence type="ECO:0000256" key="4">
    <source>
        <dbReference type="ARBA" id="ARBA00022490"/>
    </source>
</evidence>
<dbReference type="GO" id="GO:0051015">
    <property type="term" value="F:actin filament binding"/>
    <property type="evidence" value="ECO:0007669"/>
    <property type="project" value="TreeGrafter"/>
</dbReference>
<gene>
    <name evidence="12" type="ORF">D915_001393</name>
</gene>
<evidence type="ECO:0000256" key="8">
    <source>
        <dbReference type="ARBA" id="ARBA00038532"/>
    </source>
</evidence>
<evidence type="ECO:0000313" key="13">
    <source>
        <dbReference type="Proteomes" id="UP000230066"/>
    </source>
</evidence>
<evidence type="ECO:0000256" key="5">
    <source>
        <dbReference type="ARBA" id="ARBA00022737"/>
    </source>
</evidence>
<keyword evidence="4" id="KW-0963">Cytoplasm</keyword>
<evidence type="ECO:0000256" key="6">
    <source>
        <dbReference type="ARBA" id="ARBA00023203"/>
    </source>
</evidence>
<keyword evidence="6" id="KW-0009">Actin-binding</keyword>
<feature type="domain" description="ADF-H" evidence="11">
    <location>
        <begin position="210"/>
        <end position="349"/>
    </location>
</feature>
<comment type="function">
    <text evidence="9">Actin-binding protein involved in motile and morphological processes. Inhibits actin polymerization, likely by sequestering G-actin.</text>
</comment>
<comment type="subcellular location">
    <subcellularLocation>
        <location evidence="2">Cytoplasm</location>
        <location evidence="2">Cell cortex</location>
    </subcellularLocation>
    <subcellularLocation>
        <location evidence="1">Cytoplasm</location>
        <location evidence="1">Cytoskeleton</location>
    </subcellularLocation>
</comment>
<dbReference type="GO" id="GO:0010976">
    <property type="term" value="P:positive regulation of neuron projection development"/>
    <property type="evidence" value="ECO:0007669"/>
    <property type="project" value="TreeGrafter"/>
</dbReference>
<dbReference type="GO" id="GO:0005884">
    <property type="term" value="C:actin filament"/>
    <property type="evidence" value="ECO:0007669"/>
    <property type="project" value="TreeGrafter"/>
</dbReference>
<dbReference type="SMART" id="SM00102">
    <property type="entry name" value="ADF"/>
    <property type="match status" value="2"/>
</dbReference>
<name>A0A4E0S2J0_FASHE</name>
<dbReference type="PANTHER" id="PTHR13759">
    <property type="entry name" value="TWINFILIN"/>
    <property type="match status" value="1"/>
</dbReference>
<sequence length="375" mass="42743">MFCVTFTCRQSPVRLHRRRLGENSLVPELPQESSVIGMTHQSGIHADEYVTTQFSRAHEDDTRAIKVGISGETLAILNKSSMRNSWDQDYDATVIPMLSDTVPCYIFFKLGTFSEFGCDWLLINWVPEQATVRDKMLYASTRATLRKQFGEHLIKEDISGQTKDDVTLKGFKTYLAMRSAPAPLTAAEQEKAEVLRHEVTGGFFSAPQTVGSVFFGLTPKAYSDVESFSNEHLDYVQLMIQLDVEKIDSDFNAQRLQPQCMATHTPENEGRYHLYRFRHSHNGENRSSILFIHSISGYQSSVKSRMLYSSCKSSLITRLEHQFGLQFAHRLETDNMKELDAAYLLDLLYPKPPEQKLIFEKPAGPAGRRPRTQRL</sequence>
<evidence type="ECO:0000256" key="10">
    <source>
        <dbReference type="ARBA" id="ARBA00069496"/>
    </source>
</evidence>
<dbReference type="Gene3D" id="3.40.20.10">
    <property type="entry name" value="Severin"/>
    <property type="match status" value="2"/>
</dbReference>
<dbReference type="GO" id="GO:0051016">
    <property type="term" value="P:barbed-end actin filament capping"/>
    <property type="evidence" value="ECO:0007669"/>
    <property type="project" value="TreeGrafter"/>
</dbReference>
<evidence type="ECO:0000256" key="2">
    <source>
        <dbReference type="ARBA" id="ARBA00004544"/>
    </source>
</evidence>
<evidence type="ECO:0000259" key="11">
    <source>
        <dbReference type="PROSITE" id="PS51263"/>
    </source>
</evidence>
<organism evidence="12 13">
    <name type="scientific">Fasciola hepatica</name>
    <name type="common">Liver fluke</name>
    <dbReference type="NCBI Taxonomy" id="6192"/>
    <lineage>
        <taxon>Eukaryota</taxon>
        <taxon>Metazoa</taxon>
        <taxon>Spiralia</taxon>
        <taxon>Lophotrochozoa</taxon>
        <taxon>Platyhelminthes</taxon>
        <taxon>Trematoda</taxon>
        <taxon>Digenea</taxon>
        <taxon>Plagiorchiida</taxon>
        <taxon>Echinostomata</taxon>
        <taxon>Echinostomatoidea</taxon>
        <taxon>Fasciolidae</taxon>
        <taxon>Fasciola</taxon>
    </lineage>
</organism>
<dbReference type="PROSITE" id="PS51263">
    <property type="entry name" value="ADF_H"/>
    <property type="match status" value="2"/>
</dbReference>
<dbReference type="InterPro" id="IPR029006">
    <property type="entry name" value="ADF-H/Gelsolin-like_dom_sf"/>
</dbReference>
<dbReference type="FunFam" id="3.40.20.10:FF:000042">
    <property type="entry name" value="Actin depolymerizing protein"/>
    <property type="match status" value="1"/>
</dbReference>
<evidence type="ECO:0000256" key="1">
    <source>
        <dbReference type="ARBA" id="ARBA00004245"/>
    </source>
</evidence>
<dbReference type="InterPro" id="IPR002108">
    <property type="entry name" value="ADF-H"/>
</dbReference>
<dbReference type="GO" id="GO:0030016">
    <property type="term" value="C:myofibril"/>
    <property type="evidence" value="ECO:0007669"/>
    <property type="project" value="TreeGrafter"/>
</dbReference>
<dbReference type="GO" id="GO:0010591">
    <property type="term" value="P:regulation of lamellipodium assembly"/>
    <property type="evidence" value="ECO:0007669"/>
    <property type="project" value="TreeGrafter"/>
</dbReference>
<comment type="subunit">
    <text evidence="8">Interacts with G-actin; ADP-actin form.</text>
</comment>
<reference evidence="12" key="1">
    <citation type="submission" date="2019-03" db="EMBL/GenBank/DDBJ databases">
        <title>Improved annotation for the trematode Fasciola hepatica.</title>
        <authorList>
            <person name="Choi Y.-J."/>
            <person name="Martin J."/>
            <person name="Mitreva M."/>
        </authorList>
    </citation>
    <scope>NUCLEOTIDE SEQUENCE [LARGE SCALE GENOMIC DNA]</scope>
</reference>
<dbReference type="GO" id="GO:0030042">
    <property type="term" value="P:actin filament depolymerization"/>
    <property type="evidence" value="ECO:0007669"/>
    <property type="project" value="TreeGrafter"/>
</dbReference>
<evidence type="ECO:0000313" key="12">
    <source>
        <dbReference type="EMBL" id="THD27682.1"/>
    </source>
</evidence>
<dbReference type="AlphaFoldDB" id="A0A4E0S2J0"/>